<dbReference type="Gene3D" id="3.40.50.300">
    <property type="entry name" value="P-loop containing nucleotide triphosphate hydrolases"/>
    <property type="match status" value="1"/>
</dbReference>
<sequence>MMERLRESAPGRIQILTGPRQVGKTTLLLELAAQFGD</sequence>
<evidence type="ECO:0000313" key="2">
    <source>
        <dbReference type="EMBL" id="SPE23276.1"/>
    </source>
</evidence>
<organism evidence="2 3">
    <name type="scientific">Candidatus Sulfuritelmatomonas gaucii</name>
    <dbReference type="NCBI Taxonomy" id="2043161"/>
    <lineage>
        <taxon>Bacteria</taxon>
        <taxon>Pseudomonadati</taxon>
        <taxon>Acidobacteriota</taxon>
        <taxon>Terriglobia</taxon>
        <taxon>Terriglobales</taxon>
        <taxon>Acidobacteriaceae</taxon>
        <taxon>Candidatus Sulfuritelmatomonas</taxon>
    </lineage>
</organism>
<gene>
    <name evidence="2" type="ORF">SBA5_380047</name>
</gene>
<reference evidence="3" key="1">
    <citation type="submission" date="2018-02" db="EMBL/GenBank/DDBJ databases">
        <authorList>
            <person name="Hausmann B."/>
        </authorList>
    </citation>
    <scope>NUCLEOTIDE SEQUENCE [LARGE SCALE GENOMIC DNA]</scope>
    <source>
        <strain evidence="3">Peat soil MAG SbA5</strain>
    </source>
</reference>
<dbReference type="SUPFAM" id="SSF52540">
    <property type="entry name" value="P-loop containing nucleoside triphosphate hydrolases"/>
    <property type="match status" value="1"/>
</dbReference>
<protein>
    <recommendedName>
        <fullName evidence="1">AAA domain-containing protein</fullName>
    </recommendedName>
</protein>
<dbReference type="AlphaFoldDB" id="A0A2N9LJ66"/>
<dbReference type="Proteomes" id="UP000239735">
    <property type="component" value="Unassembled WGS sequence"/>
</dbReference>
<dbReference type="InterPro" id="IPR027417">
    <property type="entry name" value="P-loop_NTPase"/>
</dbReference>
<dbReference type="InterPro" id="IPR041682">
    <property type="entry name" value="AAA_14"/>
</dbReference>
<dbReference type="EMBL" id="OKRB01000095">
    <property type="protein sequence ID" value="SPE23276.1"/>
    <property type="molecule type" value="Genomic_DNA"/>
</dbReference>
<feature type="domain" description="AAA" evidence="1">
    <location>
        <begin position="12"/>
        <end position="34"/>
    </location>
</feature>
<dbReference type="Pfam" id="PF13173">
    <property type="entry name" value="AAA_14"/>
    <property type="match status" value="1"/>
</dbReference>
<accession>A0A2N9LJ66</accession>
<evidence type="ECO:0000259" key="1">
    <source>
        <dbReference type="Pfam" id="PF13173"/>
    </source>
</evidence>
<name>A0A2N9LJ66_9BACT</name>
<proteinExistence type="predicted"/>
<evidence type="ECO:0000313" key="3">
    <source>
        <dbReference type="Proteomes" id="UP000239735"/>
    </source>
</evidence>